<reference evidence="1" key="2">
    <citation type="submission" date="2020-09" db="EMBL/GenBank/DDBJ databases">
        <authorList>
            <person name="Sun Q."/>
            <person name="Zhou Y."/>
        </authorList>
    </citation>
    <scope>NUCLEOTIDE SEQUENCE</scope>
    <source>
        <strain evidence="1">CGMCC 4.7312</strain>
    </source>
</reference>
<dbReference type="EMBL" id="BMNB01000004">
    <property type="protein sequence ID" value="GGM30170.1"/>
    <property type="molecule type" value="Genomic_DNA"/>
</dbReference>
<keyword evidence="2" id="KW-1185">Reference proteome</keyword>
<comment type="caution">
    <text evidence="1">The sequence shown here is derived from an EMBL/GenBank/DDBJ whole genome shotgun (WGS) entry which is preliminary data.</text>
</comment>
<reference evidence="1" key="1">
    <citation type="journal article" date="2014" name="Int. J. Syst. Evol. Microbiol.">
        <title>Complete genome sequence of Corynebacterium casei LMG S-19264T (=DSM 44701T), isolated from a smear-ripened cheese.</title>
        <authorList>
            <consortium name="US DOE Joint Genome Institute (JGI-PGF)"/>
            <person name="Walter F."/>
            <person name="Albersmeier A."/>
            <person name="Kalinowski J."/>
            <person name="Ruckert C."/>
        </authorList>
    </citation>
    <scope>NUCLEOTIDE SEQUENCE</scope>
    <source>
        <strain evidence="1">CGMCC 4.7312</strain>
    </source>
</reference>
<organism evidence="1 2">
    <name type="scientific">Micromonospora sonchi</name>
    <dbReference type="NCBI Taxonomy" id="1763543"/>
    <lineage>
        <taxon>Bacteria</taxon>
        <taxon>Bacillati</taxon>
        <taxon>Actinomycetota</taxon>
        <taxon>Actinomycetes</taxon>
        <taxon>Micromonosporales</taxon>
        <taxon>Micromonosporaceae</taxon>
        <taxon>Micromonospora</taxon>
    </lineage>
</organism>
<name>A0A917TP09_9ACTN</name>
<dbReference type="AlphaFoldDB" id="A0A917TP09"/>
<proteinExistence type="predicted"/>
<evidence type="ECO:0000313" key="1">
    <source>
        <dbReference type="EMBL" id="GGM30170.1"/>
    </source>
</evidence>
<evidence type="ECO:0000313" key="2">
    <source>
        <dbReference type="Proteomes" id="UP000608890"/>
    </source>
</evidence>
<dbReference type="Proteomes" id="UP000608890">
    <property type="component" value="Unassembled WGS sequence"/>
</dbReference>
<gene>
    <name evidence="1" type="ORF">GCM10011608_13490</name>
</gene>
<protein>
    <submittedName>
        <fullName evidence="1">Uncharacterized protein</fullName>
    </submittedName>
</protein>
<accession>A0A917TP09</accession>
<sequence>MLQGEGVGAQGLLLGDAGAFAQPRESGAGFCEQLRQLAESGIARSSAGGRLRSTATGSGPIQRTVRPARLRRDATGRCNALSFPHQTVFSIGLRIAGMDEVRSYNNVVYRCTYHVVWCPTY</sequence>